<reference evidence="5" key="1">
    <citation type="submission" date="2019-02" db="EMBL/GenBank/DDBJ databases">
        <title>Draft genome sequence of Sphaerospermopsis reniformis NIES-1949.</title>
        <authorList>
            <person name="Yamaguchi H."/>
            <person name="Suzuki S."/>
            <person name="Kawachi M."/>
        </authorList>
    </citation>
    <scope>NUCLEOTIDE SEQUENCE [LARGE SCALE GENOMIC DNA]</scope>
    <source>
        <strain evidence="5">NIES-1949</strain>
    </source>
</reference>
<dbReference type="Proteomes" id="UP000300142">
    <property type="component" value="Unassembled WGS sequence"/>
</dbReference>
<feature type="transmembrane region" description="Helical" evidence="3">
    <location>
        <begin position="20"/>
        <end position="41"/>
    </location>
</feature>
<proteinExistence type="predicted"/>
<sequence length="133" mass="15523">MYFTFKINVNEILEMSKKLFFTAISGILAIILWSSIFSHLATSQQVDFRVYNLESNLRRLELRLNQIELSLPQNPQIPSSRISQNPVKPQIDQRNLSQSERDKMFERLSTLVVELKQQVNDLEKRVITLESGK</sequence>
<protein>
    <submittedName>
        <fullName evidence="4">Uncharacterized protein</fullName>
    </submittedName>
</protein>
<feature type="region of interest" description="Disordered" evidence="2">
    <location>
        <begin position="73"/>
        <end position="99"/>
    </location>
</feature>
<keyword evidence="3" id="KW-0812">Transmembrane</keyword>
<evidence type="ECO:0000313" key="5">
    <source>
        <dbReference type="Proteomes" id="UP000300142"/>
    </source>
</evidence>
<evidence type="ECO:0000313" key="4">
    <source>
        <dbReference type="EMBL" id="GCL39273.1"/>
    </source>
</evidence>
<keyword evidence="5" id="KW-1185">Reference proteome</keyword>
<comment type="caution">
    <text evidence="4">The sequence shown here is derived from an EMBL/GenBank/DDBJ whole genome shotgun (WGS) entry which is preliminary data.</text>
</comment>
<keyword evidence="3" id="KW-1133">Transmembrane helix</keyword>
<organism evidence="4 5">
    <name type="scientific">Sphaerospermopsis reniformis</name>
    <dbReference type="NCBI Taxonomy" id="531300"/>
    <lineage>
        <taxon>Bacteria</taxon>
        <taxon>Bacillati</taxon>
        <taxon>Cyanobacteriota</taxon>
        <taxon>Cyanophyceae</taxon>
        <taxon>Nostocales</taxon>
        <taxon>Aphanizomenonaceae</taxon>
        <taxon>Sphaerospermopsis</taxon>
    </lineage>
</organism>
<dbReference type="EMBL" id="BJCE01000232">
    <property type="protein sequence ID" value="GCL39273.1"/>
    <property type="molecule type" value="Genomic_DNA"/>
</dbReference>
<evidence type="ECO:0000256" key="1">
    <source>
        <dbReference type="SAM" id="Coils"/>
    </source>
</evidence>
<name>A0A480A6G1_9CYAN</name>
<feature type="compositionally biased region" description="Polar residues" evidence="2">
    <location>
        <begin position="73"/>
        <end position="98"/>
    </location>
</feature>
<evidence type="ECO:0000256" key="3">
    <source>
        <dbReference type="SAM" id="Phobius"/>
    </source>
</evidence>
<dbReference type="AlphaFoldDB" id="A0A480A6G1"/>
<evidence type="ECO:0000256" key="2">
    <source>
        <dbReference type="SAM" id="MobiDB-lite"/>
    </source>
</evidence>
<keyword evidence="1" id="KW-0175">Coiled coil</keyword>
<accession>A0A480A6G1</accession>
<feature type="coiled-coil region" evidence="1">
    <location>
        <begin position="105"/>
        <end position="132"/>
    </location>
</feature>
<keyword evidence="3" id="KW-0472">Membrane</keyword>
<gene>
    <name evidence="4" type="ORF">SR1949_43980</name>
</gene>